<keyword evidence="3" id="KW-1185">Reference proteome</keyword>
<accession>A0A444ZMA5</accession>
<feature type="region of interest" description="Disordered" evidence="1">
    <location>
        <begin position="167"/>
        <end position="206"/>
    </location>
</feature>
<sequence length="206" mass="23207">MRTIPKFRNYSWKCGQDKLLRESYGLMIHTKSPTIMCTREVYTNVFIHRGSKGQVSPKVQRNHHRRNTESTLETKQKETFAGIETARTPSVCWSDTKILVTLLYMESVNPSAVTPSKKLARNFAKVLHLRALIGITPVDGLKNVISDANLKNDGNIGKGTINWSHRAEDAASSGDGKVAKGDQAKKRLKKRHGYSIEQEYTVPERP</sequence>
<dbReference type="AlphaFoldDB" id="A0A444ZMA5"/>
<protein>
    <submittedName>
        <fullName evidence="2">Uncharacterized protein</fullName>
    </submittedName>
</protein>
<dbReference type="EMBL" id="SDMP01000014">
    <property type="protein sequence ID" value="RYR15329.1"/>
    <property type="molecule type" value="Genomic_DNA"/>
</dbReference>
<evidence type="ECO:0000313" key="2">
    <source>
        <dbReference type="EMBL" id="RYR15329.1"/>
    </source>
</evidence>
<name>A0A444ZMA5_ARAHY</name>
<evidence type="ECO:0000256" key="1">
    <source>
        <dbReference type="SAM" id="MobiDB-lite"/>
    </source>
</evidence>
<evidence type="ECO:0000313" key="3">
    <source>
        <dbReference type="Proteomes" id="UP000289738"/>
    </source>
</evidence>
<proteinExistence type="predicted"/>
<comment type="caution">
    <text evidence="2">The sequence shown here is derived from an EMBL/GenBank/DDBJ whole genome shotgun (WGS) entry which is preliminary data.</text>
</comment>
<reference evidence="2 3" key="1">
    <citation type="submission" date="2019-01" db="EMBL/GenBank/DDBJ databases">
        <title>Sequencing of cultivated peanut Arachis hypogaea provides insights into genome evolution and oil improvement.</title>
        <authorList>
            <person name="Chen X."/>
        </authorList>
    </citation>
    <scope>NUCLEOTIDE SEQUENCE [LARGE SCALE GENOMIC DNA]</scope>
    <source>
        <strain evidence="3">cv. Fuhuasheng</strain>
        <tissue evidence="2">Leaves</tissue>
    </source>
</reference>
<organism evidence="2 3">
    <name type="scientific">Arachis hypogaea</name>
    <name type="common">Peanut</name>
    <dbReference type="NCBI Taxonomy" id="3818"/>
    <lineage>
        <taxon>Eukaryota</taxon>
        <taxon>Viridiplantae</taxon>
        <taxon>Streptophyta</taxon>
        <taxon>Embryophyta</taxon>
        <taxon>Tracheophyta</taxon>
        <taxon>Spermatophyta</taxon>
        <taxon>Magnoliopsida</taxon>
        <taxon>eudicotyledons</taxon>
        <taxon>Gunneridae</taxon>
        <taxon>Pentapetalae</taxon>
        <taxon>rosids</taxon>
        <taxon>fabids</taxon>
        <taxon>Fabales</taxon>
        <taxon>Fabaceae</taxon>
        <taxon>Papilionoideae</taxon>
        <taxon>50 kb inversion clade</taxon>
        <taxon>dalbergioids sensu lato</taxon>
        <taxon>Dalbergieae</taxon>
        <taxon>Pterocarpus clade</taxon>
        <taxon>Arachis</taxon>
    </lineage>
</organism>
<dbReference type="Proteomes" id="UP000289738">
    <property type="component" value="Chromosome B04"/>
</dbReference>
<gene>
    <name evidence="2" type="ORF">Ahy_B04g072072</name>
</gene>